<dbReference type="STRING" id="398579.Spea_0709"/>
<dbReference type="eggNOG" id="COG3295">
    <property type="taxonomic scope" value="Bacteria"/>
</dbReference>
<evidence type="ECO:0000256" key="1">
    <source>
        <dbReference type="SAM" id="Phobius"/>
    </source>
</evidence>
<dbReference type="Proteomes" id="UP000002608">
    <property type="component" value="Chromosome"/>
</dbReference>
<dbReference type="RefSeq" id="WP_012153972.1">
    <property type="nucleotide sequence ID" value="NC_009901.1"/>
</dbReference>
<accession>A8H0E9</accession>
<name>A8H0E9_SHEPA</name>
<organism evidence="2 3">
    <name type="scientific">Shewanella pealeana (strain ATCC 700345 / ANG-SQ1)</name>
    <dbReference type="NCBI Taxonomy" id="398579"/>
    <lineage>
        <taxon>Bacteria</taxon>
        <taxon>Pseudomonadati</taxon>
        <taxon>Pseudomonadota</taxon>
        <taxon>Gammaproteobacteria</taxon>
        <taxon>Alteromonadales</taxon>
        <taxon>Shewanellaceae</taxon>
        <taxon>Shewanella</taxon>
    </lineage>
</organism>
<dbReference type="EMBL" id="CP000851">
    <property type="protein sequence ID" value="ABV86036.1"/>
    <property type="molecule type" value="Genomic_DNA"/>
</dbReference>
<dbReference type="OrthoDB" id="9204737at2"/>
<protein>
    <submittedName>
        <fullName evidence="2">PepSY-associated TM helix domain protein</fullName>
    </submittedName>
</protein>
<dbReference type="PANTHER" id="PTHR40115:SF1">
    <property type="entry name" value="INNER MEMBRANE PROTEIN WITH PEPSY TM HELIX"/>
    <property type="match status" value="1"/>
</dbReference>
<keyword evidence="1" id="KW-0812">Transmembrane</keyword>
<reference evidence="2 3" key="1">
    <citation type="submission" date="2007-10" db="EMBL/GenBank/DDBJ databases">
        <title>Complete sequence of Shewanella pealeana ATCC 700345.</title>
        <authorList>
            <consortium name="US DOE Joint Genome Institute"/>
            <person name="Copeland A."/>
            <person name="Lucas S."/>
            <person name="Lapidus A."/>
            <person name="Barry K."/>
            <person name="Glavina del Rio T."/>
            <person name="Dalin E."/>
            <person name="Tice H."/>
            <person name="Pitluck S."/>
            <person name="Chertkov O."/>
            <person name="Brettin T."/>
            <person name="Bruce D."/>
            <person name="Detter J.C."/>
            <person name="Han C."/>
            <person name="Schmutz J."/>
            <person name="Larimer F."/>
            <person name="Land M."/>
            <person name="Hauser L."/>
            <person name="Kyrpides N."/>
            <person name="Kim E."/>
            <person name="Zhao J.-S.Z."/>
            <person name="Manno D."/>
            <person name="Hawari J."/>
            <person name="Richardson P."/>
        </authorList>
    </citation>
    <scope>NUCLEOTIDE SEQUENCE [LARGE SCALE GENOMIC DNA]</scope>
    <source>
        <strain evidence="3">ATCC 700345 / ANG-SQ1</strain>
    </source>
</reference>
<gene>
    <name evidence="2" type="ordered locus">Spea_0709</name>
</gene>
<evidence type="ECO:0000313" key="3">
    <source>
        <dbReference type="Proteomes" id="UP000002608"/>
    </source>
</evidence>
<keyword evidence="3" id="KW-1185">Reference proteome</keyword>
<dbReference type="KEGG" id="spl:Spea_0709"/>
<feature type="transmembrane region" description="Helical" evidence="1">
    <location>
        <begin position="223"/>
        <end position="244"/>
    </location>
</feature>
<dbReference type="AlphaFoldDB" id="A8H0E9"/>
<dbReference type="PANTHER" id="PTHR40115">
    <property type="entry name" value="INNER MEMBRANE PROTEIN WITH PEPSY TM HELIX"/>
    <property type="match status" value="1"/>
</dbReference>
<keyword evidence="1" id="KW-0472">Membrane</keyword>
<dbReference type="HOGENOM" id="CLU_087903_0_0_6"/>
<feature type="transmembrane region" description="Helical" evidence="1">
    <location>
        <begin position="21"/>
        <end position="41"/>
    </location>
</feature>
<dbReference type="InterPro" id="IPR032307">
    <property type="entry name" value="PepSY_TM-like_2"/>
</dbReference>
<evidence type="ECO:0000313" key="2">
    <source>
        <dbReference type="EMBL" id="ABV86036.1"/>
    </source>
</evidence>
<dbReference type="Pfam" id="PF03929">
    <property type="entry name" value="PepSY_TM"/>
    <property type="match status" value="1"/>
</dbReference>
<keyword evidence="1" id="KW-1133">Transmembrane helix</keyword>
<proteinExistence type="predicted"/>
<sequence>MTRKHPSLRVKILRQLRPWHRRIGLFSTLLVIFIAVTGVLINHSNHLSLDSTQVKQAWLLDYYGIKAPTDVALYQTSPQTLLSTTNQLWLNDKLALEASEPILAAIAHKEMIVAIDSQHLYLLSAQGELFETQSLATGLPKDIEAIGQTDELWLKTATGLYLADSDLIEWTAAQPYAAIDWVKPIESPETAEFTQQMRASHLTWERVLLDLHSGRFFGSLGPWLMDLVALSLLIMAFTGVYIWLQQKPPRKKKTGLKEGPRS</sequence>
<dbReference type="InterPro" id="IPR005625">
    <property type="entry name" value="PepSY-ass_TM"/>
</dbReference>